<gene>
    <name evidence="5" type="primary">ssb</name>
    <name evidence="5" type="ORF">GJR95_24475</name>
</gene>
<dbReference type="InterPro" id="IPR011344">
    <property type="entry name" value="ssDNA-bd"/>
</dbReference>
<dbReference type="GO" id="GO:0003697">
    <property type="term" value="F:single-stranded DNA binding"/>
    <property type="evidence" value="ECO:0007669"/>
    <property type="project" value="InterPro"/>
</dbReference>
<dbReference type="CDD" id="cd04496">
    <property type="entry name" value="SSB_OBF"/>
    <property type="match status" value="1"/>
</dbReference>
<accession>A0A6P1VXP7</accession>
<dbReference type="EMBL" id="CP045997">
    <property type="protein sequence ID" value="QHV97971.1"/>
    <property type="molecule type" value="Genomic_DNA"/>
</dbReference>
<reference evidence="5 6" key="1">
    <citation type="submission" date="2019-11" db="EMBL/GenBank/DDBJ databases">
        <title>Spirosoma endbachense sp. nov., isolated from a natural salt meadow.</title>
        <authorList>
            <person name="Rojas J."/>
            <person name="Ambika Manirajan B."/>
            <person name="Ratering S."/>
            <person name="Suarez C."/>
            <person name="Geissler-Plaum R."/>
            <person name="Schnell S."/>
        </authorList>
    </citation>
    <scope>NUCLEOTIDE SEQUENCE [LARGE SCALE GENOMIC DNA]</scope>
    <source>
        <strain evidence="5 6">I-24</strain>
    </source>
</reference>
<dbReference type="InterPro" id="IPR012340">
    <property type="entry name" value="NA-bd_OB-fold"/>
</dbReference>
<evidence type="ECO:0000256" key="3">
    <source>
        <dbReference type="RuleBase" id="RU000524"/>
    </source>
</evidence>
<dbReference type="GO" id="GO:0006260">
    <property type="term" value="P:DNA replication"/>
    <property type="evidence" value="ECO:0007669"/>
    <property type="project" value="InterPro"/>
</dbReference>
<dbReference type="Gene3D" id="2.40.50.140">
    <property type="entry name" value="Nucleic acid-binding proteins"/>
    <property type="match status" value="1"/>
</dbReference>
<dbReference type="PROSITE" id="PS50935">
    <property type="entry name" value="SSB"/>
    <property type="match status" value="1"/>
</dbReference>
<keyword evidence="6" id="KW-1185">Reference proteome</keyword>
<organism evidence="5 6">
    <name type="scientific">Spirosoma endbachense</name>
    <dbReference type="NCBI Taxonomy" id="2666025"/>
    <lineage>
        <taxon>Bacteria</taxon>
        <taxon>Pseudomonadati</taxon>
        <taxon>Bacteroidota</taxon>
        <taxon>Cytophagia</taxon>
        <taxon>Cytophagales</taxon>
        <taxon>Cytophagaceae</taxon>
        <taxon>Spirosoma</taxon>
    </lineage>
</organism>
<dbReference type="NCBIfam" id="TIGR00621">
    <property type="entry name" value="ssb"/>
    <property type="match status" value="1"/>
</dbReference>
<feature type="region of interest" description="Disordered" evidence="4">
    <location>
        <begin position="106"/>
        <end position="138"/>
    </location>
</feature>
<dbReference type="InterPro" id="IPR000424">
    <property type="entry name" value="Primosome_PriB/ssb"/>
</dbReference>
<evidence type="ECO:0000313" key="5">
    <source>
        <dbReference type="EMBL" id="QHV97971.1"/>
    </source>
</evidence>
<evidence type="ECO:0000256" key="4">
    <source>
        <dbReference type="SAM" id="MobiDB-lite"/>
    </source>
</evidence>
<sequence length="138" mass="15220">MQQIQLIGRLGQDAKMIDHSGKKFLSFSVAVDDDYKDQAGTKIDRTVWYDCNMDNTAVAQYLKKGTQVFIQGKPRAEVYFSDRDSKYYPKFRVAVNRLQLLGAATDRPAGNDLPPVATPAGQPATTGVSGDDSNDLPF</sequence>
<dbReference type="RefSeq" id="WP_162388391.1">
    <property type="nucleotide sequence ID" value="NZ_CP045997.1"/>
</dbReference>
<dbReference type="SUPFAM" id="SSF50249">
    <property type="entry name" value="Nucleic acid-binding proteins"/>
    <property type="match status" value="1"/>
</dbReference>
<evidence type="ECO:0000256" key="1">
    <source>
        <dbReference type="ARBA" id="ARBA00023125"/>
    </source>
</evidence>
<dbReference type="KEGG" id="senf:GJR95_24475"/>
<dbReference type="AlphaFoldDB" id="A0A6P1VXP7"/>
<evidence type="ECO:0000256" key="2">
    <source>
        <dbReference type="PROSITE-ProRule" id="PRU00252"/>
    </source>
</evidence>
<evidence type="ECO:0000313" key="6">
    <source>
        <dbReference type="Proteomes" id="UP000464577"/>
    </source>
</evidence>
<name>A0A6P1VXP7_9BACT</name>
<keyword evidence="1 2" id="KW-0238">DNA-binding</keyword>
<proteinExistence type="predicted"/>
<dbReference type="Pfam" id="PF00436">
    <property type="entry name" value="SSB"/>
    <property type="match status" value="1"/>
</dbReference>
<protein>
    <recommendedName>
        <fullName evidence="3">Single-stranded DNA-binding protein</fullName>
    </recommendedName>
</protein>
<dbReference type="Proteomes" id="UP000464577">
    <property type="component" value="Chromosome"/>
</dbReference>